<dbReference type="GO" id="GO:0032483">
    <property type="term" value="P:regulation of Rab protein signal transduction"/>
    <property type="evidence" value="ECO:0007669"/>
    <property type="project" value="TreeGrafter"/>
</dbReference>
<gene>
    <name evidence="3" type="ORF">RFI_18703</name>
</gene>
<sequence length="433" mass="49285">MSNTNEQWKNTTVPPMGKLRVKFVIGDVLLTLKRPPPNTLPCVNVNGLNLFRCLSSGCILALFQALLLEQKIVFISTSPLLLLQAAETITTLIFPFQYQGVYMPILPQSLLDFLSSPVPFLAGVQPQWLDNTPLDEVHVYVVLVYLDENRVMGPPDLPPLPMRAMEKLERVLSSLPWLNRSPERKGRIRHRKRLKLGKMGNGMNNSVSSIVVNDEHELELTNTISNTNEFNNDSNTNNGNIKDNNGNAYSMDGSNNSINNNNNNSDVNNNNTNTNNGNNNSNNNNNNNNNSGNNNSINNNNNVSGKYANVSKKIEICLPELLPISRFLMSGTRVESDYKSSADGIDTLEEELFRRIQHGFLKFFTSILQEYHKYFEEKNIKPKCQYEFNRKHFLDETTDKSSRPFMECFTNTQMFHSFVQERSEYMEEQKQNG</sequence>
<dbReference type="PANTHER" id="PTHR12296:SF21">
    <property type="entry name" value="DENN DOMAIN-CONTAINING PROTEIN 3"/>
    <property type="match status" value="1"/>
</dbReference>
<evidence type="ECO:0000256" key="1">
    <source>
        <dbReference type="SAM" id="MobiDB-lite"/>
    </source>
</evidence>
<feature type="domain" description="UDENN" evidence="2">
    <location>
        <begin position="1"/>
        <end position="429"/>
    </location>
</feature>
<dbReference type="Proteomes" id="UP000023152">
    <property type="component" value="Unassembled WGS sequence"/>
</dbReference>
<protein>
    <recommendedName>
        <fullName evidence="2">UDENN domain-containing protein</fullName>
    </recommendedName>
</protein>
<evidence type="ECO:0000259" key="2">
    <source>
        <dbReference type="PROSITE" id="PS50211"/>
    </source>
</evidence>
<keyword evidence="4" id="KW-1185">Reference proteome</keyword>
<dbReference type="EMBL" id="ASPP01014729">
    <property type="protein sequence ID" value="ETO18561.1"/>
    <property type="molecule type" value="Genomic_DNA"/>
</dbReference>
<reference evidence="3 4" key="1">
    <citation type="journal article" date="2013" name="Curr. Biol.">
        <title>The Genome of the Foraminiferan Reticulomyxa filosa.</title>
        <authorList>
            <person name="Glockner G."/>
            <person name="Hulsmann N."/>
            <person name="Schleicher M."/>
            <person name="Noegel A.A."/>
            <person name="Eichinger L."/>
            <person name="Gallinger C."/>
            <person name="Pawlowski J."/>
            <person name="Sierra R."/>
            <person name="Euteneuer U."/>
            <person name="Pillet L."/>
            <person name="Moustafa A."/>
            <person name="Platzer M."/>
            <person name="Groth M."/>
            <person name="Szafranski K."/>
            <person name="Schliwa M."/>
        </authorList>
    </citation>
    <scope>NUCLEOTIDE SEQUENCE [LARGE SCALE GENOMIC DNA]</scope>
</reference>
<dbReference type="Pfam" id="PF02141">
    <property type="entry name" value="DENN"/>
    <property type="match status" value="1"/>
</dbReference>
<dbReference type="InterPro" id="IPR001194">
    <property type="entry name" value="cDENN_dom"/>
</dbReference>
<accession>X6MY50</accession>
<evidence type="ECO:0000313" key="4">
    <source>
        <dbReference type="Proteomes" id="UP000023152"/>
    </source>
</evidence>
<dbReference type="SMART" id="SM00801">
    <property type="entry name" value="dDENN"/>
    <property type="match status" value="1"/>
</dbReference>
<name>X6MY50_RETFI</name>
<dbReference type="InterPro" id="IPR037516">
    <property type="entry name" value="Tripartite_DENN"/>
</dbReference>
<evidence type="ECO:0000313" key="3">
    <source>
        <dbReference type="EMBL" id="ETO18561.1"/>
    </source>
</evidence>
<dbReference type="PROSITE" id="PS50211">
    <property type="entry name" value="DENN"/>
    <property type="match status" value="1"/>
</dbReference>
<organism evidence="3 4">
    <name type="scientific">Reticulomyxa filosa</name>
    <dbReference type="NCBI Taxonomy" id="46433"/>
    <lineage>
        <taxon>Eukaryota</taxon>
        <taxon>Sar</taxon>
        <taxon>Rhizaria</taxon>
        <taxon>Retaria</taxon>
        <taxon>Foraminifera</taxon>
        <taxon>Monothalamids</taxon>
        <taxon>Reticulomyxidae</taxon>
        <taxon>Reticulomyxa</taxon>
    </lineage>
</organism>
<dbReference type="Pfam" id="PF03455">
    <property type="entry name" value="dDENN"/>
    <property type="match status" value="1"/>
</dbReference>
<dbReference type="OrthoDB" id="6019893at2759"/>
<comment type="caution">
    <text evidence="3">The sequence shown here is derived from an EMBL/GenBank/DDBJ whole genome shotgun (WGS) entry which is preliminary data.</text>
</comment>
<proteinExistence type="predicted"/>
<dbReference type="Gene3D" id="3.40.50.11500">
    <property type="match status" value="1"/>
</dbReference>
<dbReference type="AlphaFoldDB" id="X6MY50"/>
<feature type="region of interest" description="Disordered" evidence="1">
    <location>
        <begin position="225"/>
        <end position="300"/>
    </location>
</feature>
<dbReference type="GO" id="GO:0031410">
    <property type="term" value="C:cytoplasmic vesicle"/>
    <property type="evidence" value="ECO:0007669"/>
    <property type="project" value="TreeGrafter"/>
</dbReference>
<dbReference type="InterPro" id="IPR051696">
    <property type="entry name" value="DENN_Domain_GEFs"/>
</dbReference>
<dbReference type="InterPro" id="IPR005112">
    <property type="entry name" value="dDENN_dom"/>
</dbReference>
<dbReference type="PANTHER" id="PTHR12296">
    <property type="entry name" value="DENN DOMAIN-CONTAINING PROTEIN 4"/>
    <property type="match status" value="1"/>
</dbReference>
<dbReference type="InterPro" id="IPR043153">
    <property type="entry name" value="DENN_C"/>
</dbReference>
<dbReference type="SMART" id="SM00799">
    <property type="entry name" value="DENN"/>
    <property type="match status" value="1"/>
</dbReference>